<organism evidence="3 4">
    <name type="scientific">Intestinicryptomonas porci</name>
    <dbReference type="NCBI Taxonomy" id="2926320"/>
    <lineage>
        <taxon>Bacteria</taxon>
        <taxon>Pseudomonadati</taxon>
        <taxon>Verrucomicrobiota</taxon>
        <taxon>Opitutia</taxon>
        <taxon>Opitutales</taxon>
        <taxon>Intestinicryptomonaceae</taxon>
        <taxon>Intestinicryptomonas</taxon>
    </lineage>
</organism>
<dbReference type="EMBL" id="JALBUT010000003">
    <property type="protein sequence ID" value="MDX8415215.1"/>
    <property type="molecule type" value="Genomic_DNA"/>
</dbReference>
<dbReference type="RefSeq" id="WP_370396663.1">
    <property type="nucleotide sequence ID" value="NZ_JALBUT010000003.1"/>
</dbReference>
<evidence type="ECO:0000313" key="3">
    <source>
        <dbReference type="EMBL" id="MDX8415215.1"/>
    </source>
</evidence>
<gene>
    <name evidence="3" type="ORF">MOX91_03350</name>
</gene>
<feature type="transmembrane region" description="Helical" evidence="1">
    <location>
        <begin position="276"/>
        <end position="293"/>
    </location>
</feature>
<comment type="caution">
    <text evidence="3">The sequence shown here is derived from an EMBL/GenBank/DDBJ whole genome shotgun (WGS) entry which is preliminary data.</text>
</comment>
<name>A0ABU4WF72_9BACT</name>
<sequence>MKKISAIFISIILTMPLFAAWNASTMSGNWSDSGIWNQGTVPSTSDDGVNIGAGTVVTIDSAVDPVKSIFVKPNASIVFMEGASVTSAGLTLDGTGTNLTFLGGSYVTSSRINQKQNGCGDYIFGGIDEFGKFKAAVAKSINSTNRLQMMSGTTATYNVAASNLITQKSSGLDDNAIFYTTGEFQQMQGEFVLDFSNILLQDLFDAGIEGGTYYVALVSFGVTYKTLGGSEFAPTLSDNSVFGDFVSFEGFEWANDSKNNNTLYAVLNINPSVPEPSTYAAIFGALALAFVAYKRRK</sequence>
<accession>A0ABU4WF72</accession>
<keyword evidence="1" id="KW-0812">Transmembrane</keyword>
<keyword evidence="4" id="KW-1185">Reference proteome</keyword>
<dbReference type="NCBIfam" id="TIGR02595">
    <property type="entry name" value="PEP_CTERM"/>
    <property type="match status" value="1"/>
</dbReference>
<keyword evidence="1" id="KW-0472">Membrane</keyword>
<feature type="chain" id="PRO_5046551254" evidence="2">
    <location>
        <begin position="20"/>
        <end position="297"/>
    </location>
</feature>
<dbReference type="Proteomes" id="UP001275932">
    <property type="component" value="Unassembled WGS sequence"/>
</dbReference>
<evidence type="ECO:0000256" key="1">
    <source>
        <dbReference type="SAM" id="Phobius"/>
    </source>
</evidence>
<keyword evidence="1" id="KW-1133">Transmembrane helix</keyword>
<keyword evidence="2" id="KW-0732">Signal</keyword>
<proteinExistence type="predicted"/>
<reference evidence="3 4" key="1">
    <citation type="submission" date="2022-03" db="EMBL/GenBank/DDBJ databases">
        <title>Novel taxa within the pig intestine.</title>
        <authorList>
            <person name="Wylensek D."/>
            <person name="Bishof K."/>
            <person name="Afrizal A."/>
            <person name="Clavel T."/>
        </authorList>
    </citation>
    <scope>NUCLEOTIDE SEQUENCE [LARGE SCALE GENOMIC DNA]</scope>
    <source>
        <strain evidence="3 4">CLA-KB-P66</strain>
    </source>
</reference>
<feature type="signal peptide" evidence="2">
    <location>
        <begin position="1"/>
        <end position="19"/>
    </location>
</feature>
<evidence type="ECO:0000256" key="2">
    <source>
        <dbReference type="SAM" id="SignalP"/>
    </source>
</evidence>
<evidence type="ECO:0000313" key="4">
    <source>
        <dbReference type="Proteomes" id="UP001275932"/>
    </source>
</evidence>
<dbReference type="InterPro" id="IPR013424">
    <property type="entry name" value="Ice-binding_C"/>
</dbReference>
<protein>
    <submittedName>
        <fullName evidence="3">PEP-CTERM sorting domain-containing protein</fullName>
    </submittedName>
</protein>